<evidence type="ECO:0000256" key="1">
    <source>
        <dbReference type="SAM" id="SignalP"/>
    </source>
</evidence>
<dbReference type="GO" id="GO:0003824">
    <property type="term" value="F:catalytic activity"/>
    <property type="evidence" value="ECO:0007669"/>
    <property type="project" value="UniProtKB-ARBA"/>
</dbReference>
<dbReference type="Gene3D" id="2.60.420.10">
    <property type="entry name" value="Maltose phosphorylase, domain 3"/>
    <property type="match status" value="1"/>
</dbReference>
<sequence length="659" mass="73334">MSPTNCLIMLTLLSSRGIWVFVSFLPYVLGECWRDGPCDGPQSASFTGPWDKYNFAPQTRFVTPVNVISFPEGEFVSAYDEDEKWTLDSETPELVLDFGYEVGGIISLDYDQLGDGPSALALAFTEAKNYIGHESDSSNGSPEYPDLHLTHKINSTGPGAYTMPDASLRGGFRYLTLYQEEDDAPPLHIHNVRLEISFQPTWPDMRAYQGYFHSEDELLNRIWYSGAYTLQTNSVPSYTGRVDVGTIEEGWKNDAFVGPGGTVLLDGAKRDRWVWIGDMGTAVPSAFVSTGDMASTRNALQVMFDNLRDDDVLPKAGPPYLAYNSDTYHMWTMIGVYNYVLYTGDIDWLEPIWPKYIRALNYARGLVDDKGIVSVKGTADWARWLYSNERSSASMLLYRALQTGAEIGTCGQKKQRLSREAIMAELWDESTGAFRESPDDVSLFPQDANSMSLAFGVLERGSEEAERVSSYLESNWTPIGPEVPELPGNISPFVTSIELFGHFRAGHPERAVQLMRDAWGWYINHPNGTGSTVAEGYRVNGTWGYRTDRGYKDETYMSHAHCWSSGPTSSLTERLVGLQVTAPAGEEWQFVPETGVDGLGEAEAGFTTKLGKFSASFKVDRSRVHLKWDTPEGTRGWLSLPGKSGRWIDGGKGSRTLCL</sequence>
<dbReference type="InterPro" id="IPR035396">
    <property type="entry name" value="Bac_rhamnosid6H"/>
</dbReference>
<gene>
    <name evidence="3" type="ORF">F5Z01DRAFT_746227</name>
</gene>
<name>A0A9P7ZWD1_9HYPO</name>
<dbReference type="Proteomes" id="UP000887229">
    <property type="component" value="Unassembled WGS sequence"/>
</dbReference>
<dbReference type="InterPro" id="IPR008928">
    <property type="entry name" value="6-hairpin_glycosidase_sf"/>
</dbReference>
<dbReference type="EMBL" id="MU251242">
    <property type="protein sequence ID" value="KAG9258842.1"/>
    <property type="molecule type" value="Genomic_DNA"/>
</dbReference>
<dbReference type="Gene3D" id="1.50.10.10">
    <property type="match status" value="1"/>
</dbReference>
<feature type="domain" description="Alpha-L-rhamnosidase six-hairpin glycosidase" evidence="2">
    <location>
        <begin position="264"/>
        <end position="466"/>
    </location>
</feature>
<evidence type="ECO:0000313" key="3">
    <source>
        <dbReference type="EMBL" id="KAG9258842.1"/>
    </source>
</evidence>
<dbReference type="PANTHER" id="PTHR34987:SF5">
    <property type="entry name" value="ALPHA-RHAMNOSIDASE"/>
    <property type="match status" value="1"/>
</dbReference>
<dbReference type="InterPro" id="IPR012341">
    <property type="entry name" value="6hp_glycosidase-like_sf"/>
</dbReference>
<evidence type="ECO:0000313" key="4">
    <source>
        <dbReference type="Proteomes" id="UP000887229"/>
    </source>
</evidence>
<dbReference type="PANTHER" id="PTHR34987">
    <property type="entry name" value="C, PUTATIVE (AFU_ORTHOLOGUE AFUA_3G02880)-RELATED"/>
    <property type="match status" value="1"/>
</dbReference>
<dbReference type="AlphaFoldDB" id="A0A9P7ZWD1"/>
<keyword evidence="1" id="KW-0732">Signal</keyword>
<feature type="chain" id="PRO_5040174005" evidence="1">
    <location>
        <begin position="31"/>
        <end position="659"/>
    </location>
</feature>
<keyword evidence="4" id="KW-1185">Reference proteome</keyword>
<proteinExistence type="predicted"/>
<comment type="caution">
    <text evidence="3">The sequence shown here is derived from an EMBL/GenBank/DDBJ whole genome shotgun (WGS) entry which is preliminary data.</text>
</comment>
<protein>
    <submittedName>
        <fullName evidence="3">Alpha-rhamnosidase</fullName>
    </submittedName>
</protein>
<evidence type="ECO:0000259" key="2">
    <source>
        <dbReference type="Pfam" id="PF17389"/>
    </source>
</evidence>
<dbReference type="SUPFAM" id="SSF48208">
    <property type="entry name" value="Six-hairpin glycosidases"/>
    <property type="match status" value="1"/>
</dbReference>
<feature type="signal peptide" evidence="1">
    <location>
        <begin position="1"/>
        <end position="30"/>
    </location>
</feature>
<dbReference type="GeneID" id="70297850"/>
<dbReference type="RefSeq" id="XP_046122766.1">
    <property type="nucleotide sequence ID" value="XM_046266947.1"/>
</dbReference>
<accession>A0A9P7ZWD1</accession>
<organism evidence="3 4">
    <name type="scientific">Emericellopsis atlantica</name>
    <dbReference type="NCBI Taxonomy" id="2614577"/>
    <lineage>
        <taxon>Eukaryota</taxon>
        <taxon>Fungi</taxon>
        <taxon>Dikarya</taxon>
        <taxon>Ascomycota</taxon>
        <taxon>Pezizomycotina</taxon>
        <taxon>Sordariomycetes</taxon>
        <taxon>Hypocreomycetidae</taxon>
        <taxon>Hypocreales</taxon>
        <taxon>Bionectriaceae</taxon>
        <taxon>Emericellopsis</taxon>
    </lineage>
</organism>
<dbReference type="OrthoDB" id="10036721at2759"/>
<dbReference type="GO" id="GO:0005975">
    <property type="term" value="P:carbohydrate metabolic process"/>
    <property type="evidence" value="ECO:0007669"/>
    <property type="project" value="InterPro"/>
</dbReference>
<dbReference type="Pfam" id="PF17389">
    <property type="entry name" value="Bac_rhamnosid6H"/>
    <property type="match status" value="1"/>
</dbReference>
<reference evidence="3" key="1">
    <citation type="journal article" date="2021" name="IMA Fungus">
        <title>Genomic characterization of three marine fungi, including Emericellopsis atlantica sp. nov. with signatures of a generalist lifestyle and marine biomass degradation.</title>
        <authorList>
            <person name="Hagestad O.C."/>
            <person name="Hou L."/>
            <person name="Andersen J.H."/>
            <person name="Hansen E.H."/>
            <person name="Altermark B."/>
            <person name="Li C."/>
            <person name="Kuhnert E."/>
            <person name="Cox R.J."/>
            <person name="Crous P.W."/>
            <person name="Spatafora J.W."/>
            <person name="Lail K."/>
            <person name="Amirebrahimi M."/>
            <person name="Lipzen A."/>
            <person name="Pangilinan J."/>
            <person name="Andreopoulos W."/>
            <person name="Hayes R.D."/>
            <person name="Ng V."/>
            <person name="Grigoriev I.V."/>
            <person name="Jackson S.A."/>
            <person name="Sutton T.D.S."/>
            <person name="Dobson A.D.W."/>
            <person name="Rama T."/>
        </authorList>
    </citation>
    <scope>NUCLEOTIDE SEQUENCE</scope>
    <source>
        <strain evidence="3">TS7</strain>
    </source>
</reference>